<dbReference type="RefSeq" id="WP_083563489.1">
    <property type="nucleotide sequence ID" value="NZ_AQQV01000006.1"/>
</dbReference>
<dbReference type="Pfam" id="PF09839">
    <property type="entry name" value="DUF2066"/>
    <property type="match status" value="1"/>
</dbReference>
<accession>A0A1Y1SB35</accession>
<evidence type="ECO:0000313" key="3">
    <source>
        <dbReference type="Proteomes" id="UP000192342"/>
    </source>
</evidence>
<name>A0A1Y1SB35_9GAMM</name>
<dbReference type="STRING" id="1317117.ATO7_16200"/>
<dbReference type="EMBL" id="AQQV01000006">
    <property type="protein sequence ID" value="ORE85042.1"/>
    <property type="molecule type" value="Genomic_DNA"/>
</dbReference>
<dbReference type="AlphaFoldDB" id="A0A1Y1SB35"/>
<reference evidence="2 3" key="1">
    <citation type="submission" date="2013-04" db="EMBL/GenBank/DDBJ databases">
        <title>Oceanococcus atlanticus 22II-S10r2 Genome Sequencing.</title>
        <authorList>
            <person name="Lai Q."/>
            <person name="Li G."/>
            <person name="Shao Z."/>
        </authorList>
    </citation>
    <scope>NUCLEOTIDE SEQUENCE [LARGE SCALE GENOMIC DNA]</scope>
    <source>
        <strain evidence="2 3">22II-S10r2</strain>
    </source>
</reference>
<dbReference type="OrthoDB" id="6195299at2"/>
<feature type="signal peptide" evidence="1">
    <location>
        <begin position="1"/>
        <end position="21"/>
    </location>
</feature>
<evidence type="ECO:0000256" key="1">
    <source>
        <dbReference type="SAM" id="SignalP"/>
    </source>
</evidence>
<dbReference type="Proteomes" id="UP000192342">
    <property type="component" value="Unassembled WGS sequence"/>
</dbReference>
<proteinExistence type="predicted"/>
<keyword evidence="3" id="KW-1185">Reference proteome</keyword>
<keyword evidence="1" id="KW-0732">Signal</keyword>
<comment type="caution">
    <text evidence="2">The sequence shown here is derived from an EMBL/GenBank/DDBJ whole genome shotgun (WGS) entry which is preliminary data.</text>
</comment>
<feature type="chain" id="PRO_5012192138" description="DUF2066 domain-containing protein" evidence="1">
    <location>
        <begin position="22"/>
        <end position="386"/>
    </location>
</feature>
<dbReference type="InterPro" id="IPR018642">
    <property type="entry name" value="DUF2066"/>
</dbReference>
<evidence type="ECO:0008006" key="4">
    <source>
        <dbReference type="Google" id="ProtNLM"/>
    </source>
</evidence>
<evidence type="ECO:0000313" key="2">
    <source>
        <dbReference type="EMBL" id="ORE85042.1"/>
    </source>
</evidence>
<protein>
    <recommendedName>
        <fullName evidence="4">DUF2066 domain-containing protein</fullName>
    </recommendedName>
</protein>
<sequence length="386" mass="42726">MVLLRHSLILLVLLLLPQAHAAGVARPAGFYQGSSPVDSRSSEARDAATRAALGDVLARMTGDVSVSLNAASEALLSNAPRYVRSYRYAEDNVELRPGERETRQRLIVDFDPTALVQAAKQAGLPLWDDRRPTTMTWVVGPTDQGPRHVYGRERIEERLPGLVEAARRRGLPLVYPLMDEQDQAAVSSFDIIGEDYERLAQAALRYQTRHMLLVRIESRDGLWYALWSFLQPDQEPRRWRTVGDEPNVALASGFDEYADELASRYVTRVAAGWVQSARLRVVGLNALADYARVLNLLETTSLIETVQPRELMGDEVVFLVDFEGEVSDLQRSLAVAGFLREEAAAAAGTLLGQDAQPAAGDPASGGSGLSFYAVSQRRELRYRYAQ</sequence>
<organism evidence="2 3">
    <name type="scientific">Oceanococcus atlanticus</name>
    <dbReference type="NCBI Taxonomy" id="1317117"/>
    <lineage>
        <taxon>Bacteria</taxon>
        <taxon>Pseudomonadati</taxon>
        <taxon>Pseudomonadota</taxon>
        <taxon>Gammaproteobacteria</taxon>
        <taxon>Chromatiales</taxon>
        <taxon>Oceanococcaceae</taxon>
        <taxon>Oceanococcus</taxon>
    </lineage>
</organism>
<gene>
    <name evidence="2" type="ORF">ATO7_16200</name>
</gene>